<reference evidence="1" key="1">
    <citation type="submission" date="2014-11" db="EMBL/GenBank/DDBJ databases">
        <authorList>
            <person name="Amaro Gonzalez C."/>
        </authorList>
    </citation>
    <scope>NUCLEOTIDE SEQUENCE</scope>
</reference>
<reference evidence="1" key="2">
    <citation type="journal article" date="2015" name="Fish Shellfish Immunol.">
        <title>Early steps in the European eel (Anguilla anguilla)-Vibrio vulnificus interaction in the gills: Role of the RtxA13 toxin.</title>
        <authorList>
            <person name="Callol A."/>
            <person name="Pajuelo D."/>
            <person name="Ebbesson L."/>
            <person name="Teles M."/>
            <person name="MacKenzie S."/>
            <person name="Amaro C."/>
        </authorList>
    </citation>
    <scope>NUCLEOTIDE SEQUENCE</scope>
</reference>
<organism evidence="1">
    <name type="scientific">Anguilla anguilla</name>
    <name type="common">European freshwater eel</name>
    <name type="synonym">Muraena anguilla</name>
    <dbReference type="NCBI Taxonomy" id="7936"/>
    <lineage>
        <taxon>Eukaryota</taxon>
        <taxon>Metazoa</taxon>
        <taxon>Chordata</taxon>
        <taxon>Craniata</taxon>
        <taxon>Vertebrata</taxon>
        <taxon>Euteleostomi</taxon>
        <taxon>Actinopterygii</taxon>
        <taxon>Neopterygii</taxon>
        <taxon>Teleostei</taxon>
        <taxon>Anguilliformes</taxon>
        <taxon>Anguillidae</taxon>
        <taxon>Anguilla</taxon>
    </lineage>
</organism>
<accession>A0A0E9UBN7</accession>
<protein>
    <submittedName>
        <fullName evidence="1">Uncharacterized protein</fullName>
    </submittedName>
</protein>
<sequence length="35" mass="3842">MSSRPLDDLIHCSIYQDQGKVTQRGVGQALLKGAR</sequence>
<proteinExistence type="predicted"/>
<name>A0A0E9UBN7_ANGAN</name>
<dbReference type="EMBL" id="GBXM01045947">
    <property type="protein sequence ID" value="JAH62630.1"/>
    <property type="molecule type" value="Transcribed_RNA"/>
</dbReference>
<dbReference type="AlphaFoldDB" id="A0A0E9UBN7"/>
<evidence type="ECO:0000313" key="1">
    <source>
        <dbReference type="EMBL" id="JAH62630.1"/>
    </source>
</evidence>